<feature type="transmembrane region" description="Helical" evidence="1">
    <location>
        <begin position="35"/>
        <end position="56"/>
    </location>
</feature>
<keyword evidence="1" id="KW-1133">Transmembrane helix</keyword>
<evidence type="ECO:0008006" key="4">
    <source>
        <dbReference type="Google" id="ProtNLM"/>
    </source>
</evidence>
<evidence type="ECO:0000313" key="2">
    <source>
        <dbReference type="EMBL" id="GES03581.1"/>
    </source>
</evidence>
<keyword evidence="1" id="KW-0812">Transmembrane</keyword>
<dbReference type="NCBIfam" id="TIGR02611">
    <property type="entry name" value="TIGR02611 family protein"/>
    <property type="match status" value="1"/>
</dbReference>
<name>A0A5M3W954_9ACTN</name>
<keyword evidence="3" id="KW-1185">Reference proteome</keyword>
<evidence type="ECO:0000313" key="3">
    <source>
        <dbReference type="Proteomes" id="UP000334990"/>
    </source>
</evidence>
<sequence>MPEGDEKHSEYTARGEARGPMKWLDRVRSTKAGRLTLKIVVGIVGGAMVIGGLIMVPFPGPGWLIVFGGLALLATEFHWASNVLVFARRMVGAATGWLKRQNWFVRIFAGVLTFVLAAAIVWFCLKLTLKIDLIQEARAFFSR</sequence>
<organism evidence="2 3">
    <name type="scientific">Acrocarpospora corrugata</name>
    <dbReference type="NCBI Taxonomy" id="35763"/>
    <lineage>
        <taxon>Bacteria</taxon>
        <taxon>Bacillati</taxon>
        <taxon>Actinomycetota</taxon>
        <taxon>Actinomycetes</taxon>
        <taxon>Streptosporangiales</taxon>
        <taxon>Streptosporangiaceae</taxon>
        <taxon>Acrocarpospora</taxon>
    </lineage>
</organism>
<dbReference type="InterPro" id="IPR013434">
    <property type="entry name" value="CHP02611"/>
</dbReference>
<dbReference type="InterPro" id="IPR019099">
    <property type="entry name" value="Uncharacterised_PGPGW_TM"/>
</dbReference>
<dbReference type="Proteomes" id="UP000334990">
    <property type="component" value="Unassembled WGS sequence"/>
</dbReference>
<feature type="transmembrane region" description="Helical" evidence="1">
    <location>
        <begin position="62"/>
        <end position="87"/>
    </location>
</feature>
<comment type="caution">
    <text evidence="2">The sequence shown here is derived from an EMBL/GenBank/DDBJ whole genome shotgun (WGS) entry which is preliminary data.</text>
</comment>
<gene>
    <name evidence="2" type="ORF">Acor_56470</name>
</gene>
<dbReference type="Pfam" id="PF09656">
    <property type="entry name" value="PGPGW"/>
    <property type="match status" value="1"/>
</dbReference>
<proteinExistence type="predicted"/>
<feature type="transmembrane region" description="Helical" evidence="1">
    <location>
        <begin position="103"/>
        <end position="123"/>
    </location>
</feature>
<accession>A0A5M3W954</accession>
<keyword evidence="1" id="KW-0472">Membrane</keyword>
<protein>
    <recommendedName>
        <fullName evidence="4">TIGR02611 family protein</fullName>
    </recommendedName>
</protein>
<dbReference type="AlphaFoldDB" id="A0A5M3W954"/>
<dbReference type="EMBL" id="BLAD01000070">
    <property type="protein sequence ID" value="GES03581.1"/>
    <property type="molecule type" value="Genomic_DNA"/>
</dbReference>
<evidence type="ECO:0000256" key="1">
    <source>
        <dbReference type="SAM" id="Phobius"/>
    </source>
</evidence>
<reference evidence="2 3" key="1">
    <citation type="submission" date="2019-10" db="EMBL/GenBank/DDBJ databases">
        <title>Whole genome shotgun sequence of Acrocarpospora corrugata NBRC 13972.</title>
        <authorList>
            <person name="Ichikawa N."/>
            <person name="Kimura A."/>
            <person name="Kitahashi Y."/>
            <person name="Komaki H."/>
            <person name="Oguchi A."/>
        </authorList>
    </citation>
    <scope>NUCLEOTIDE SEQUENCE [LARGE SCALE GENOMIC DNA]</scope>
    <source>
        <strain evidence="2 3">NBRC 13972</strain>
    </source>
</reference>